<evidence type="ECO:0000313" key="1">
    <source>
        <dbReference type="EMBL" id="KAI5656622.1"/>
    </source>
</evidence>
<protein>
    <submittedName>
        <fullName evidence="1">Uncharacterized protein</fullName>
    </submittedName>
</protein>
<sequence length="659" mass="73807">MRLRQRSLLLSYHCYGRGVPAFLRQYFSSAKPLFFQMQIQPPSFATSSTVLSPELEEVVYKNNLELGRLGSRGKVNEATKLFDEMPLRDIVSYASMISIYLKNNDLHKAESLYYTMPGRSIVADSAMVHAYAKTGRLEIARTIFNRMPMKNVFSWTGLISGYFQNGRVDEACQLFQQMPEKNVVSWTTMLVGFARNGFIDKARETFDLMPAKNAVAWTAMIRAYVENGQIDRALQLFHQMPQRNIYSWNTVIQACLDNDKVNEALRLFNSMPWRNAVSWTIMVTGLARNGLTDVAREYFNQMPGKDTIAWNAMIAAYADEGLMDKASELFSMMPERNTATWNTLIDGYAKVGPQSQAIRHFVFMLHNSHRPNVITLTSVVTSCEGIVELLQAHGFVIRLGLDQETSLTNALITMYSKVGDVASARIAFEKLEAKDVISWTAVILAYSNHGFGNQALQTFARMLRSGNEPDELTFTGILSACSHAGLVKKGQRLFDSMRHAYGINPKAEHYCCLVDILGRGGLVDEAMRVVCQIPTGECDAAVLGALLSSCKLHGEVVLANLIGEKLLELEPSNSGSYVLLANSYAACGMWDKFAYIRRKMNERKVKKVGGFSQVQVKGKSHVFFAGDKSHPELKDIYMLLQEKLLPVMQDANQTCGNCD</sequence>
<name>A0ACC0A6T4_CATRO</name>
<organism evidence="1 2">
    <name type="scientific">Catharanthus roseus</name>
    <name type="common">Madagascar periwinkle</name>
    <name type="synonym">Vinca rosea</name>
    <dbReference type="NCBI Taxonomy" id="4058"/>
    <lineage>
        <taxon>Eukaryota</taxon>
        <taxon>Viridiplantae</taxon>
        <taxon>Streptophyta</taxon>
        <taxon>Embryophyta</taxon>
        <taxon>Tracheophyta</taxon>
        <taxon>Spermatophyta</taxon>
        <taxon>Magnoliopsida</taxon>
        <taxon>eudicotyledons</taxon>
        <taxon>Gunneridae</taxon>
        <taxon>Pentapetalae</taxon>
        <taxon>asterids</taxon>
        <taxon>lamiids</taxon>
        <taxon>Gentianales</taxon>
        <taxon>Apocynaceae</taxon>
        <taxon>Rauvolfioideae</taxon>
        <taxon>Vinceae</taxon>
        <taxon>Catharanthinae</taxon>
        <taxon>Catharanthus</taxon>
    </lineage>
</organism>
<gene>
    <name evidence="1" type="ORF">M9H77_25415</name>
</gene>
<reference evidence="2" key="1">
    <citation type="journal article" date="2023" name="Nat. Plants">
        <title>Single-cell RNA sequencing provides a high-resolution roadmap for understanding the multicellular compartmentation of specialized metabolism.</title>
        <authorList>
            <person name="Sun S."/>
            <person name="Shen X."/>
            <person name="Li Y."/>
            <person name="Li Y."/>
            <person name="Wang S."/>
            <person name="Li R."/>
            <person name="Zhang H."/>
            <person name="Shen G."/>
            <person name="Guo B."/>
            <person name="Wei J."/>
            <person name="Xu J."/>
            <person name="St-Pierre B."/>
            <person name="Chen S."/>
            <person name="Sun C."/>
        </authorList>
    </citation>
    <scope>NUCLEOTIDE SEQUENCE [LARGE SCALE GENOMIC DNA]</scope>
</reference>
<proteinExistence type="predicted"/>
<accession>A0ACC0A6T4</accession>
<dbReference type="EMBL" id="CM044706">
    <property type="protein sequence ID" value="KAI5656622.1"/>
    <property type="molecule type" value="Genomic_DNA"/>
</dbReference>
<dbReference type="Proteomes" id="UP001060085">
    <property type="component" value="Linkage Group LG06"/>
</dbReference>
<keyword evidence="2" id="KW-1185">Reference proteome</keyword>
<comment type="caution">
    <text evidence="1">The sequence shown here is derived from an EMBL/GenBank/DDBJ whole genome shotgun (WGS) entry which is preliminary data.</text>
</comment>
<evidence type="ECO:0000313" key="2">
    <source>
        <dbReference type="Proteomes" id="UP001060085"/>
    </source>
</evidence>